<keyword evidence="11" id="KW-1185">Reference proteome</keyword>
<dbReference type="PRINTS" id="PR01032">
    <property type="entry name" value="PHAGEIV"/>
</dbReference>
<evidence type="ECO:0000256" key="2">
    <source>
        <dbReference type="ARBA" id="ARBA00022448"/>
    </source>
</evidence>
<comment type="subcellular location">
    <subcellularLocation>
        <location evidence="7">Cell outer membrane</location>
    </subcellularLocation>
    <subcellularLocation>
        <location evidence="1">Membrane</location>
    </subcellularLocation>
</comment>
<dbReference type="SMART" id="SM00965">
    <property type="entry name" value="STN"/>
    <property type="match status" value="1"/>
</dbReference>
<dbReference type="Gene3D" id="1.25.40.10">
    <property type="entry name" value="Tetratricopeptide repeat domain"/>
    <property type="match status" value="1"/>
</dbReference>
<evidence type="ECO:0000256" key="6">
    <source>
        <dbReference type="RuleBase" id="RU004003"/>
    </source>
</evidence>
<reference evidence="10 11" key="1">
    <citation type="submission" date="2018-06" db="EMBL/GenBank/DDBJ databases">
        <title>OYT1 Genome Sequencing.</title>
        <authorList>
            <person name="Kato S."/>
            <person name="Itoh T."/>
            <person name="Ohkuma M."/>
        </authorList>
    </citation>
    <scope>NUCLEOTIDE SEQUENCE [LARGE SCALE GENOMIC DNA]</scope>
    <source>
        <strain evidence="10 11">OYT1</strain>
    </source>
</reference>
<dbReference type="PRINTS" id="PR00811">
    <property type="entry name" value="BCTERIALGSPD"/>
</dbReference>
<dbReference type="GO" id="GO:0009306">
    <property type="term" value="P:protein secretion"/>
    <property type="evidence" value="ECO:0007669"/>
    <property type="project" value="InterPro"/>
</dbReference>
<feature type="compositionally biased region" description="Basic and acidic residues" evidence="8">
    <location>
        <begin position="753"/>
        <end position="762"/>
    </location>
</feature>
<feature type="domain" description="Secretin/TonB short N-terminal" evidence="9">
    <location>
        <begin position="206"/>
        <end position="257"/>
    </location>
</feature>
<organism evidence="10 11">
    <name type="scientific">Ferriphaselus amnicola</name>
    <dbReference type="NCBI Taxonomy" id="1188319"/>
    <lineage>
        <taxon>Bacteria</taxon>
        <taxon>Pseudomonadati</taxon>
        <taxon>Pseudomonadota</taxon>
        <taxon>Betaproteobacteria</taxon>
        <taxon>Nitrosomonadales</taxon>
        <taxon>Gallionellaceae</taxon>
        <taxon>Ferriphaselus</taxon>
    </lineage>
</organism>
<dbReference type="InterPro" id="IPR011990">
    <property type="entry name" value="TPR-like_helical_dom_sf"/>
</dbReference>
<dbReference type="PANTHER" id="PTHR30332">
    <property type="entry name" value="PROBABLE GENERAL SECRETION PATHWAY PROTEIN D"/>
    <property type="match status" value="1"/>
</dbReference>
<dbReference type="InterPro" id="IPR050810">
    <property type="entry name" value="Bact_Secretion_Sys_Channel"/>
</dbReference>
<dbReference type="InterPro" id="IPR038591">
    <property type="entry name" value="NolW-like_sf"/>
</dbReference>
<evidence type="ECO:0000256" key="1">
    <source>
        <dbReference type="ARBA" id="ARBA00004370"/>
    </source>
</evidence>
<dbReference type="RefSeq" id="WP_062626595.1">
    <property type="nucleotide sequence ID" value="NZ_AP018738.1"/>
</dbReference>
<dbReference type="STRING" id="1188319.OYT1_01408"/>
<evidence type="ECO:0000313" key="11">
    <source>
        <dbReference type="Proteomes" id="UP000033070"/>
    </source>
</evidence>
<proteinExistence type="inferred from homology"/>
<evidence type="ECO:0000256" key="7">
    <source>
        <dbReference type="RuleBase" id="RU004004"/>
    </source>
</evidence>
<dbReference type="SUPFAM" id="SSF48452">
    <property type="entry name" value="TPR-like"/>
    <property type="match status" value="1"/>
</dbReference>
<keyword evidence="4" id="KW-0472">Membrane</keyword>
<dbReference type="SUPFAM" id="SSF49384">
    <property type="entry name" value="Carbohydrate-binding domain"/>
    <property type="match status" value="1"/>
</dbReference>
<feature type="region of interest" description="Disordered" evidence="8">
    <location>
        <begin position="742"/>
        <end position="762"/>
    </location>
</feature>
<evidence type="ECO:0000256" key="8">
    <source>
        <dbReference type="SAM" id="MobiDB-lite"/>
    </source>
</evidence>
<dbReference type="OrthoDB" id="9775455at2"/>
<dbReference type="InterPro" id="IPR004846">
    <property type="entry name" value="T2SS/T3SS_dom"/>
</dbReference>
<dbReference type="InterPro" id="IPR001775">
    <property type="entry name" value="GspD/PilQ"/>
</dbReference>
<accession>A0A2Z6GF26</accession>
<evidence type="ECO:0000313" key="10">
    <source>
        <dbReference type="EMBL" id="BBE51972.1"/>
    </source>
</evidence>
<dbReference type="GO" id="GO:0009279">
    <property type="term" value="C:cell outer membrane"/>
    <property type="evidence" value="ECO:0007669"/>
    <property type="project" value="UniProtKB-SubCell"/>
</dbReference>
<dbReference type="InterPro" id="IPR005644">
    <property type="entry name" value="NolW-like"/>
</dbReference>
<dbReference type="Gene3D" id="3.30.1370.120">
    <property type="match status" value="1"/>
</dbReference>
<dbReference type="GO" id="GO:0015627">
    <property type="term" value="C:type II protein secretion system complex"/>
    <property type="evidence" value="ECO:0007669"/>
    <property type="project" value="TreeGrafter"/>
</dbReference>
<evidence type="ECO:0000256" key="5">
    <source>
        <dbReference type="ARBA" id="ARBA00023237"/>
    </source>
</evidence>
<comment type="similarity">
    <text evidence="6">Belongs to the bacterial secretin family.</text>
</comment>
<dbReference type="GO" id="GO:0030246">
    <property type="term" value="F:carbohydrate binding"/>
    <property type="evidence" value="ECO:0007669"/>
    <property type="project" value="InterPro"/>
</dbReference>
<evidence type="ECO:0000256" key="3">
    <source>
        <dbReference type="ARBA" id="ARBA00022729"/>
    </source>
</evidence>
<gene>
    <name evidence="10" type="ORF">OYT1_ch2459</name>
</gene>
<evidence type="ECO:0000259" key="9">
    <source>
        <dbReference type="SMART" id="SM00965"/>
    </source>
</evidence>
<keyword evidence="3" id="KW-0732">Signal</keyword>
<sequence length="762" mass="84441">MTRLHRSILYLGLIATLVGCSAMRLHREGENLLNEGQMEAGLAKLEQATKEDPSNLKYRTEYLNRRDSILNQLVITANSEREAGHFDAAENYFQTVLRIDVNNSRAKAGIQDVERSRKHATLLDEARELYKKSDAEGALQKLQFISVEDPNHRGMKALKQEIEEARAKVMLATPTLNGLYKKPVKLEFRDAPLSMVFDMLSRSTGINFILDKEVRTDLRTTLVVRQAALDDVVNLLLTTNQLEKKILSNNIVLIYPNSSTKTREYQDLMVKAFYLENCDVKQAMTMVKSLLKTREIFVDEKLNMMVMRDTPDAIRLAEKMVAMLDLAEPEVMLEIEVLEVNRTRLLDMGIQYPQQMTLAPLANAGGGALTLRDLRNINSSRIGATFPNTTLNAQKVDTDVNLLANPRIRTRNREKAKIMIGDRVPVITTTSTATGFVADSVQYLDVGLKVEVEPNIYLQDDVAIKVALEVSSIVSQITSKNGTQAYQIGSRNASTVLRLKDGETQVLAGLISDSERETANKIPGLGDLPLAGRLFSNHRNDHQKTEIVLSITPHLVRTIKRPDIAASEFWSGSDAALRTTPLMLQPFSKPASEERVSAPHSRKMEPVAATPAAKEDRAAAQPATLAGLTWQGAKEVKKGEEFQLALRLKTDGGLRSLPFQMGFDPAVVRVLKVEEGEFFRQNNGQSSFTHHIDIENGKIFVGAVRAGSDAVAGEESLALITFKAVKPITETSIRLLAATPVSGGDKQPELSLPDDHLLSIKE</sequence>
<dbReference type="EMBL" id="AP018738">
    <property type="protein sequence ID" value="BBE51972.1"/>
    <property type="molecule type" value="Genomic_DNA"/>
</dbReference>
<name>A0A2Z6GF26_9PROT</name>
<dbReference type="GO" id="GO:0000272">
    <property type="term" value="P:polysaccharide catabolic process"/>
    <property type="evidence" value="ECO:0007669"/>
    <property type="project" value="InterPro"/>
</dbReference>
<dbReference type="InterPro" id="IPR011662">
    <property type="entry name" value="Secretin/TonB_short_N"/>
</dbReference>
<dbReference type="AlphaFoldDB" id="A0A2Z6GF26"/>
<dbReference type="Gene3D" id="2.60.40.680">
    <property type="match status" value="1"/>
</dbReference>
<dbReference type="KEGG" id="fam:OYT1_ch2459"/>
<dbReference type="Gene3D" id="3.55.50.30">
    <property type="match status" value="1"/>
</dbReference>
<dbReference type="Proteomes" id="UP000033070">
    <property type="component" value="Chromosome"/>
</dbReference>
<keyword evidence="5" id="KW-0998">Cell outer membrane</keyword>
<dbReference type="PANTHER" id="PTHR30332:SF17">
    <property type="entry name" value="TYPE IV PILIATION SYSTEM PROTEIN DR_0774-RELATED"/>
    <property type="match status" value="1"/>
</dbReference>
<keyword evidence="2 7" id="KW-0813">Transport</keyword>
<dbReference type="Pfam" id="PF00963">
    <property type="entry name" value="Cohesin"/>
    <property type="match status" value="1"/>
</dbReference>
<dbReference type="InterPro" id="IPR008965">
    <property type="entry name" value="CBM2/CBM3_carb-bd_dom_sf"/>
</dbReference>
<protein>
    <submittedName>
        <fullName evidence="10">Type II secretion system protein D</fullName>
    </submittedName>
</protein>
<dbReference type="Pfam" id="PF00263">
    <property type="entry name" value="Secretin"/>
    <property type="match status" value="1"/>
</dbReference>
<dbReference type="CDD" id="cd08547">
    <property type="entry name" value="Type_II_cohesin"/>
    <property type="match status" value="1"/>
</dbReference>
<dbReference type="Pfam" id="PF03958">
    <property type="entry name" value="Secretin_N"/>
    <property type="match status" value="1"/>
</dbReference>
<dbReference type="PROSITE" id="PS51257">
    <property type="entry name" value="PROKAR_LIPOPROTEIN"/>
    <property type="match status" value="1"/>
</dbReference>
<evidence type="ECO:0000256" key="4">
    <source>
        <dbReference type="ARBA" id="ARBA00023136"/>
    </source>
</evidence>
<dbReference type="InterPro" id="IPR002102">
    <property type="entry name" value="Cohesin_dom"/>
</dbReference>